<protein>
    <submittedName>
        <fullName evidence="2">Uncharacterized protein</fullName>
    </submittedName>
</protein>
<feature type="transmembrane region" description="Helical" evidence="1">
    <location>
        <begin position="6"/>
        <end position="22"/>
    </location>
</feature>
<dbReference type="Proteomes" id="UP000325032">
    <property type="component" value="Chromosome"/>
</dbReference>
<evidence type="ECO:0000313" key="3">
    <source>
        <dbReference type="Proteomes" id="UP000325032"/>
    </source>
</evidence>
<dbReference type="AlphaFoldDB" id="A0A5C0WFU6"/>
<accession>A0A5C0WFU6</accession>
<gene>
    <name evidence="2" type="ORF">FX981_01199</name>
</gene>
<proteinExistence type="predicted"/>
<evidence type="ECO:0000313" key="2">
    <source>
        <dbReference type="EMBL" id="QEK63000.1"/>
    </source>
</evidence>
<sequence>MMTVISVLMMLTGVSYFVCYMQKRKNNKEKEMGYKIVFLVVFFLLSVPFINMVITG</sequence>
<feature type="transmembrane region" description="Helical" evidence="1">
    <location>
        <begin position="34"/>
        <end position="54"/>
    </location>
</feature>
<organism evidence="2 3">
    <name type="scientific">Bacillus safensis</name>
    <dbReference type="NCBI Taxonomy" id="561879"/>
    <lineage>
        <taxon>Bacteria</taxon>
        <taxon>Bacillati</taxon>
        <taxon>Bacillota</taxon>
        <taxon>Bacilli</taxon>
        <taxon>Bacillales</taxon>
        <taxon>Bacillaceae</taxon>
        <taxon>Bacillus</taxon>
    </lineage>
</organism>
<keyword evidence="1" id="KW-0812">Transmembrane</keyword>
<keyword evidence="1" id="KW-1133">Transmembrane helix</keyword>
<evidence type="ECO:0000256" key="1">
    <source>
        <dbReference type="SAM" id="Phobius"/>
    </source>
</evidence>
<name>A0A5C0WFU6_BACIA</name>
<dbReference type="RefSeq" id="WP_192929559.1">
    <property type="nucleotide sequence ID" value="NZ_BSYL01000001.1"/>
</dbReference>
<reference evidence="2 3" key="1">
    <citation type="journal article" date="2018" name="Plant Biotechnol. Rep.">
        <title>Diversity and antifungal activity of endophytic bacteria associated with Panax ginseng seedlings.</title>
        <authorList>
            <person name="Park J.M."/>
            <person name="Hong C.E."/>
            <person name="Jo S.H."/>
        </authorList>
    </citation>
    <scope>NUCLEOTIDE SEQUENCE [LARGE SCALE GENOMIC DNA]</scope>
    <source>
        <strain evidence="2 3">PgKB20</strain>
    </source>
</reference>
<keyword evidence="1" id="KW-0472">Membrane</keyword>
<dbReference type="EMBL" id="CP043404">
    <property type="protein sequence ID" value="QEK63000.1"/>
    <property type="molecule type" value="Genomic_DNA"/>
</dbReference>
<keyword evidence="3" id="KW-1185">Reference proteome</keyword>